<dbReference type="AlphaFoldDB" id="C1LGV1"/>
<dbReference type="EC" id="3.2.1.20" evidence="3"/>
<evidence type="ECO:0000259" key="2">
    <source>
        <dbReference type="SMART" id="SM00642"/>
    </source>
</evidence>
<dbReference type="PANTHER" id="PTHR10357:SF179">
    <property type="entry name" value="NEUTRAL AND BASIC AMINO ACID TRANSPORT PROTEIN RBAT"/>
    <property type="match status" value="1"/>
</dbReference>
<dbReference type="EMBL" id="FN318200">
    <property type="protein sequence ID" value="CAX73929.1"/>
    <property type="molecule type" value="mRNA"/>
</dbReference>
<organism evidence="3">
    <name type="scientific">Schistosoma japonicum</name>
    <name type="common">Blood fluke</name>
    <dbReference type="NCBI Taxonomy" id="6182"/>
    <lineage>
        <taxon>Eukaryota</taxon>
        <taxon>Metazoa</taxon>
        <taxon>Spiralia</taxon>
        <taxon>Lophotrochozoa</taxon>
        <taxon>Platyhelminthes</taxon>
        <taxon>Trematoda</taxon>
        <taxon>Digenea</taxon>
        <taxon>Strigeidida</taxon>
        <taxon>Schistosomatoidea</taxon>
        <taxon>Schistosomatidae</taxon>
        <taxon>Schistosoma</taxon>
    </lineage>
</organism>
<evidence type="ECO:0000256" key="1">
    <source>
        <dbReference type="SAM" id="Phobius"/>
    </source>
</evidence>
<dbReference type="GO" id="GO:0004558">
    <property type="term" value="F:alpha-1,4-glucosidase activity"/>
    <property type="evidence" value="ECO:0007669"/>
    <property type="project" value="UniProtKB-EC"/>
</dbReference>
<feature type="transmembrane region" description="Helical" evidence="1">
    <location>
        <begin position="86"/>
        <end position="108"/>
    </location>
</feature>
<dbReference type="Gene3D" id="3.20.20.80">
    <property type="entry name" value="Glycosidases"/>
    <property type="match status" value="1"/>
</dbReference>
<accession>C1LGV1</accession>
<dbReference type="SUPFAM" id="SSF51445">
    <property type="entry name" value="(Trans)glycosidases"/>
    <property type="match status" value="1"/>
</dbReference>
<proteinExistence type="evidence at transcript level"/>
<keyword evidence="1" id="KW-1133">Transmembrane helix</keyword>
<keyword evidence="3" id="KW-0326">Glycosidase</keyword>
<reference evidence="3" key="1">
    <citation type="journal article" date="2009" name="Nature">
        <title>The Schistosoma japonicum genome reveals features of host-parasite interplay.</title>
        <authorList>
            <person name="Liu F."/>
            <person name="Zhou Y."/>
            <person name="Wang Z.Q."/>
            <person name="Lu G."/>
            <person name="Zheng H."/>
            <person name="Brindley P.J."/>
            <person name="McManus D.P."/>
            <person name="Blair D."/>
            <person name="Zhang Q.H."/>
            <person name="Zhong Y."/>
            <person name="Wang S."/>
            <person name="Han Z.G."/>
            <person name="Chen Z."/>
        </authorList>
    </citation>
    <scope>NUCLEOTIDE SEQUENCE</scope>
    <source>
        <strain evidence="3">Anhui</strain>
    </source>
</reference>
<dbReference type="InterPro" id="IPR045857">
    <property type="entry name" value="O16G_dom_2"/>
</dbReference>
<protein>
    <submittedName>
        <fullName evidence="3">Alpha-glucosidase</fullName>
        <ecNumber evidence="3">3.2.1.20</ecNumber>
    </submittedName>
</protein>
<dbReference type="GO" id="GO:0005975">
    <property type="term" value="P:carbohydrate metabolic process"/>
    <property type="evidence" value="ECO:0007669"/>
    <property type="project" value="InterPro"/>
</dbReference>
<keyword evidence="1" id="KW-0472">Membrane</keyword>
<keyword evidence="1" id="KW-0812">Transmembrane</keyword>
<dbReference type="Pfam" id="PF00128">
    <property type="entry name" value="Alpha-amylase"/>
    <property type="match status" value="1"/>
</dbReference>
<evidence type="ECO:0000313" key="3">
    <source>
        <dbReference type="EMBL" id="CAX73929.1"/>
    </source>
</evidence>
<dbReference type="InterPro" id="IPR006047">
    <property type="entry name" value="GH13_cat_dom"/>
</dbReference>
<dbReference type="PANTHER" id="PTHR10357">
    <property type="entry name" value="ALPHA-AMYLASE FAMILY MEMBER"/>
    <property type="match status" value="1"/>
</dbReference>
<name>C1LGV1_SCHJA</name>
<reference evidence="3" key="2">
    <citation type="submission" date="2009-03" db="EMBL/GenBank/DDBJ databases">
        <authorList>
            <person name="Gang L."/>
        </authorList>
    </citation>
    <scope>NUCLEOTIDE SEQUENCE</scope>
    <source>
        <strain evidence="3">Anhui</strain>
    </source>
</reference>
<dbReference type="Gene3D" id="3.90.400.10">
    <property type="entry name" value="Oligo-1,6-glucosidase, Domain 2"/>
    <property type="match status" value="1"/>
</dbReference>
<dbReference type="SMART" id="SM00642">
    <property type="entry name" value="Aamy"/>
    <property type="match status" value="1"/>
</dbReference>
<keyword evidence="3" id="KW-0378">Hydrolase</keyword>
<dbReference type="InterPro" id="IPR017853">
    <property type="entry name" value="GH"/>
</dbReference>
<feature type="domain" description="Glycosyl hydrolase family 13 catalytic" evidence="2">
    <location>
        <begin position="126"/>
        <end position="489"/>
    </location>
</feature>
<sequence length="654" mass="74031">MNDVVVLFDNDDKRKTSIQQQNDIEENEAQITSEKSNETVNHIQASINRSSKPSPDQYRLESRTLTYQDLIELDKNEPRWKYARKVLLIVVFIIFFGLAISCIIYISVGKKCPYKPKLPFWRTEVSYWLDLFAFKDSSNDLIGDFNGLISELDYIKKVIGAGCIILGPIFKGFYSNQHGILGPVVDHEQLDGVAGSMEEFDRLLKQAHKKGLKVVLTIDINSISVDHKWIKEDRVKLMELPSDSDKMVSRYGKPLDVKIGDKSYYSVFGHPFVDLDLTNNKTMKEINHVFNFWMDKGVDGFLAENVAFLVEEAPTNAKTSDNWLQNCRNSQIFSPRNVDVLKQIKQAIDGYRMKTGKDILLAVNSGDTGCGAGESPDEMLMFSKVADVTIIREFMHLRGSKIGSFNRLALKKYFRFNDTDKTKFGLTTATLSMPPYGDIINFASTLLVPGVPILYYTTELMANRIALLTNSPNVYPFDKTYYGEPTNIHSGTNGHFPMPWNNNGSGFSATIKDSRFGDFLEDFSQKDTTVEYQLADENTGTPLRLVQQLVSLHKYPAFQWGTIEQIKLDQVKNGPGIISVFTRKAEGYPTFIVILTMIFEEMTLNLTTICPSVIPRLIYPPSKNLPVDIPLPNSEIPLENTDRNFRIYVVSCAA</sequence>